<sequence length="305" mass="33266">MQDLIPHTFVFEQSAVRAVFCDDEPWFVGKDVCAALGHSNHNVALERLDEDEKGVSNVYPLSKSAVGGGAQEMVIISEAGVYQLVFTSRTAKAKAFKRWLAHEVLPTLRRTGRFIIGADAPDMPVSADGRLWGIGVAKINAAARMISVASRIYGPEAARRLYEMAPELPDLTGLAIGSLAGTAKDDPEGCLRFLLSLQARSGLSIGDVLQNSLHDKVSARALVEFGLLVSPDGYDHFVAIANAHPWLLRSFLETQWQGDWRLALARLPGAKPAPGNYRFGKGYSKAVLIPRDVILDARSPNRIRH</sequence>
<evidence type="ECO:0000313" key="2">
    <source>
        <dbReference type="EMBL" id="MFC5505160.1"/>
    </source>
</evidence>
<dbReference type="RefSeq" id="WP_377816270.1">
    <property type="nucleotide sequence ID" value="NZ_JBHSLU010000012.1"/>
</dbReference>
<dbReference type="PANTHER" id="PTHR36180">
    <property type="entry name" value="DNA-BINDING PROTEIN-RELATED-RELATED"/>
    <property type="match status" value="1"/>
</dbReference>
<evidence type="ECO:0000259" key="1">
    <source>
        <dbReference type="PROSITE" id="PS51750"/>
    </source>
</evidence>
<dbReference type="InterPro" id="IPR003497">
    <property type="entry name" value="BRO_N_domain"/>
</dbReference>
<dbReference type="EMBL" id="JBHSLU010000012">
    <property type="protein sequence ID" value="MFC5505160.1"/>
    <property type="molecule type" value="Genomic_DNA"/>
</dbReference>
<keyword evidence="3" id="KW-1185">Reference proteome</keyword>
<organism evidence="2 3">
    <name type="scientific">Bosea massiliensis</name>
    <dbReference type="NCBI Taxonomy" id="151419"/>
    <lineage>
        <taxon>Bacteria</taxon>
        <taxon>Pseudomonadati</taxon>
        <taxon>Pseudomonadota</taxon>
        <taxon>Alphaproteobacteria</taxon>
        <taxon>Hyphomicrobiales</taxon>
        <taxon>Boseaceae</taxon>
        <taxon>Bosea</taxon>
    </lineage>
</organism>
<comment type="caution">
    <text evidence="2">The sequence shown here is derived from an EMBL/GenBank/DDBJ whole genome shotgun (WGS) entry which is preliminary data.</text>
</comment>
<dbReference type="PROSITE" id="PS51750">
    <property type="entry name" value="BRO_N"/>
    <property type="match status" value="1"/>
</dbReference>
<evidence type="ECO:0000313" key="3">
    <source>
        <dbReference type="Proteomes" id="UP001596060"/>
    </source>
</evidence>
<gene>
    <name evidence="2" type="ORF">ACFPN9_07810</name>
</gene>
<dbReference type="Pfam" id="PF02498">
    <property type="entry name" value="Bro-N"/>
    <property type="match status" value="1"/>
</dbReference>
<protein>
    <submittedName>
        <fullName evidence="2">Bro-N domain-containing protein</fullName>
    </submittedName>
</protein>
<dbReference type="SMART" id="SM01040">
    <property type="entry name" value="Bro-N"/>
    <property type="match status" value="1"/>
</dbReference>
<dbReference type="Proteomes" id="UP001596060">
    <property type="component" value="Unassembled WGS sequence"/>
</dbReference>
<feature type="domain" description="Bro-N" evidence="1">
    <location>
        <begin position="1"/>
        <end position="112"/>
    </location>
</feature>
<reference evidence="3" key="1">
    <citation type="journal article" date="2019" name="Int. J. Syst. Evol. Microbiol.">
        <title>The Global Catalogue of Microorganisms (GCM) 10K type strain sequencing project: providing services to taxonomists for standard genome sequencing and annotation.</title>
        <authorList>
            <consortium name="The Broad Institute Genomics Platform"/>
            <consortium name="The Broad Institute Genome Sequencing Center for Infectious Disease"/>
            <person name="Wu L."/>
            <person name="Ma J."/>
        </authorList>
    </citation>
    <scope>NUCLEOTIDE SEQUENCE [LARGE SCALE GENOMIC DNA]</scope>
    <source>
        <strain evidence="3">CCUG 43117</strain>
    </source>
</reference>
<name>A0ABW0NXH3_9HYPH</name>
<proteinExistence type="predicted"/>
<dbReference type="PANTHER" id="PTHR36180:SF2">
    <property type="entry name" value="BRO FAMILY PROTEIN"/>
    <property type="match status" value="1"/>
</dbReference>
<accession>A0ABW0NXH3</accession>